<dbReference type="PANTHER" id="PTHR13343:SF24">
    <property type="entry name" value="OS07G0573800 PROTEIN"/>
    <property type="match status" value="1"/>
</dbReference>
<dbReference type="Pfam" id="PF10615">
    <property type="entry name" value="DUF2470"/>
    <property type="match status" value="1"/>
</dbReference>
<comment type="caution">
    <text evidence="2">The sequence shown here is derived from an EMBL/GenBank/DDBJ whole genome shotgun (WGS) entry which is preliminary data.</text>
</comment>
<evidence type="ECO:0000313" key="3">
    <source>
        <dbReference type="Proteomes" id="UP000256913"/>
    </source>
</evidence>
<dbReference type="EMBL" id="QUMQ01000001">
    <property type="protein sequence ID" value="REF95628.1"/>
    <property type="molecule type" value="Genomic_DNA"/>
</dbReference>
<feature type="domain" description="DUF2470" evidence="1">
    <location>
        <begin position="156"/>
        <end position="230"/>
    </location>
</feature>
<dbReference type="PANTHER" id="PTHR13343">
    <property type="entry name" value="CREG1 PROTEIN"/>
    <property type="match status" value="1"/>
</dbReference>
<dbReference type="RefSeq" id="WP_116067275.1">
    <property type="nucleotide sequence ID" value="NZ_BONB01000061.1"/>
</dbReference>
<evidence type="ECO:0000313" key="2">
    <source>
        <dbReference type="EMBL" id="REF95628.1"/>
    </source>
</evidence>
<keyword evidence="3" id="KW-1185">Reference proteome</keyword>
<sequence length="240" mass="25494">MRPTAAEVARTLASGRLEGVAHVRGYPGRAKVRHATPADGFPLLLTGLGADLVAALAPGPMVLSVDDVPPVPCAPSRGRLWLTGTAQRLTDKSARAAADAYAQVQPLGDLLDVGRGHELFRITPTEVRLANGRRLVEIDPAEFTAATPDPLAADEGRLLTDLNDHHLDQLAALVERVCHRPAPPECRAMRLDRYGLTVGSAHRGTPGPRLRLGFERPVGSVCELSHLMHALLAASGVPAR</sequence>
<evidence type="ECO:0000259" key="1">
    <source>
        <dbReference type="Pfam" id="PF10615"/>
    </source>
</evidence>
<dbReference type="InterPro" id="IPR019595">
    <property type="entry name" value="DUF2470"/>
</dbReference>
<gene>
    <name evidence="2" type="ORF">DFJ67_1587</name>
</gene>
<dbReference type="Proteomes" id="UP000256913">
    <property type="component" value="Unassembled WGS sequence"/>
</dbReference>
<dbReference type="OrthoDB" id="5187098at2"/>
<protein>
    <submittedName>
        <fullName evidence="2">Uncharacterized protein DUF2470</fullName>
    </submittedName>
</protein>
<dbReference type="SUPFAM" id="SSF50475">
    <property type="entry name" value="FMN-binding split barrel"/>
    <property type="match status" value="1"/>
</dbReference>
<accession>A0A3D9ZDY3</accession>
<dbReference type="InterPro" id="IPR037119">
    <property type="entry name" value="Haem_oxidase_HugZ-like_sf"/>
</dbReference>
<dbReference type="AlphaFoldDB" id="A0A3D9ZDY3"/>
<organism evidence="2 3">
    <name type="scientific">Asanoa ferruginea</name>
    <dbReference type="NCBI Taxonomy" id="53367"/>
    <lineage>
        <taxon>Bacteria</taxon>
        <taxon>Bacillati</taxon>
        <taxon>Actinomycetota</taxon>
        <taxon>Actinomycetes</taxon>
        <taxon>Micromonosporales</taxon>
        <taxon>Micromonosporaceae</taxon>
        <taxon>Asanoa</taxon>
    </lineage>
</organism>
<dbReference type="Gene3D" id="3.20.180.10">
    <property type="entry name" value="PNP-oxidase-like"/>
    <property type="match status" value="1"/>
</dbReference>
<reference evidence="2 3" key="1">
    <citation type="submission" date="2018-08" db="EMBL/GenBank/DDBJ databases">
        <title>Sequencing the genomes of 1000 actinobacteria strains.</title>
        <authorList>
            <person name="Klenk H.-P."/>
        </authorList>
    </citation>
    <scope>NUCLEOTIDE SEQUENCE [LARGE SCALE GENOMIC DNA]</scope>
    <source>
        <strain evidence="2 3">DSM 44099</strain>
    </source>
</reference>
<proteinExistence type="predicted"/>
<name>A0A3D9ZDY3_9ACTN</name>